<proteinExistence type="inferred from homology"/>
<gene>
    <name evidence="14" type="ORF">BST25_22215</name>
</gene>
<organism evidence="14 15">
    <name type="scientific">Mycobacterium heidelbergense</name>
    <dbReference type="NCBI Taxonomy" id="53376"/>
    <lineage>
        <taxon>Bacteria</taxon>
        <taxon>Bacillati</taxon>
        <taxon>Actinomycetota</taxon>
        <taxon>Actinomycetes</taxon>
        <taxon>Mycobacteriales</taxon>
        <taxon>Mycobacteriaceae</taxon>
        <taxon>Mycobacterium</taxon>
        <taxon>Mycobacterium simiae complex</taxon>
    </lineage>
</organism>
<dbReference type="SUPFAM" id="SSF52777">
    <property type="entry name" value="CoA-dependent acyltransferases"/>
    <property type="match status" value="1"/>
</dbReference>
<evidence type="ECO:0000256" key="3">
    <source>
        <dbReference type="ARBA" id="ARBA00009587"/>
    </source>
</evidence>
<dbReference type="InterPro" id="IPR023213">
    <property type="entry name" value="CAT-like_dom_sf"/>
</dbReference>
<sequence>MAQVKTLDTAFLKAQDADRQASLAIGAVAIVNGTAPDHELLKGRLAERIRPIPRCTQVLRTQDLEWVDYPEFDLTHHVRRVAIPRPGDDAGLSRVIAHALERPLDPDRPPWECWVIEGLKGNRWAILMKIHHGLADGNSATHLLARLCDEADGDAFASHVGAERVSPPSARQAGWADALGRAAAVTAGVAARAVTGTAGNAATAIGVIWPASRPVRPTTAMRRYSTVRAPLAEVDRVCHKFGVGANDVALAVVTEGFREMLLRRGEQPRSDSLRTLAPPRSATLPYLPVEHHDPIQRLRAVHGGLNQTQPRSRAADFPPFVLCAKALQLLIRLPQSGVVTLAANAPGPRHRLRLMGQTVERLLPIPPTSLQLSTGVAVLSYGDELVFGITADYRAASDIERLAAGIELGMARLEALSRDSVLLFTKNGPRKRASRALTGGAQRGRASAVTAPGRC</sequence>
<dbReference type="Pfam" id="PF03007">
    <property type="entry name" value="WS_DGAT_cat"/>
    <property type="match status" value="1"/>
</dbReference>
<accession>A0A1X0D702</accession>
<reference evidence="14 15" key="1">
    <citation type="submission" date="2017-02" db="EMBL/GenBank/DDBJ databases">
        <title>The new phylogeny of genus Mycobacterium.</title>
        <authorList>
            <person name="Tortoli E."/>
            <person name="Trovato A."/>
            <person name="Cirillo D.M."/>
        </authorList>
    </citation>
    <scope>NUCLEOTIDE SEQUENCE [LARGE SCALE GENOMIC DNA]</scope>
    <source>
        <strain evidence="14 15">DSM 44471</strain>
    </source>
</reference>
<dbReference type="PANTHER" id="PTHR31650:SF1">
    <property type="entry name" value="WAX ESTER SYNTHASE_DIACYLGLYCEROL ACYLTRANSFERASE 4-RELATED"/>
    <property type="match status" value="1"/>
</dbReference>
<dbReference type="GO" id="GO:0019432">
    <property type="term" value="P:triglyceride biosynthetic process"/>
    <property type="evidence" value="ECO:0007669"/>
    <property type="project" value="UniProtKB-UniPathway"/>
</dbReference>
<protein>
    <recommendedName>
        <fullName evidence="4 11">Diacylglycerol O-acyltransferase</fullName>
        <ecNumber evidence="4 11">2.3.1.20</ecNumber>
    </recommendedName>
</protein>
<comment type="catalytic activity">
    <reaction evidence="10 11">
        <text>an acyl-CoA + a 1,2-diacyl-sn-glycerol = a triacyl-sn-glycerol + CoA</text>
        <dbReference type="Rhea" id="RHEA:10868"/>
        <dbReference type="ChEBI" id="CHEBI:17815"/>
        <dbReference type="ChEBI" id="CHEBI:57287"/>
        <dbReference type="ChEBI" id="CHEBI:58342"/>
        <dbReference type="ChEBI" id="CHEBI:64615"/>
        <dbReference type="EC" id="2.3.1.20"/>
    </reaction>
</comment>
<keyword evidence="9 11" id="KW-0012">Acyltransferase</keyword>
<feature type="domain" description="O-acyltransferase WSD1-like N-terminal" evidence="12">
    <location>
        <begin position="6"/>
        <end position="249"/>
    </location>
</feature>
<evidence type="ECO:0000256" key="8">
    <source>
        <dbReference type="ARBA" id="ARBA00023098"/>
    </source>
</evidence>
<evidence type="ECO:0000256" key="7">
    <source>
        <dbReference type="ARBA" id="ARBA00022798"/>
    </source>
</evidence>
<dbReference type="GO" id="GO:0005886">
    <property type="term" value="C:plasma membrane"/>
    <property type="evidence" value="ECO:0007669"/>
    <property type="project" value="TreeGrafter"/>
</dbReference>
<dbReference type="GO" id="GO:0051701">
    <property type="term" value="P:biological process involved in interaction with host"/>
    <property type="evidence" value="ECO:0007669"/>
    <property type="project" value="TreeGrafter"/>
</dbReference>
<dbReference type="OrthoDB" id="9810950at2"/>
<evidence type="ECO:0000256" key="9">
    <source>
        <dbReference type="ARBA" id="ARBA00023315"/>
    </source>
</evidence>
<evidence type="ECO:0000256" key="2">
    <source>
        <dbReference type="ARBA" id="ARBA00005189"/>
    </source>
</evidence>
<dbReference type="RefSeq" id="WP_083077368.1">
    <property type="nucleotide sequence ID" value="NZ_AP022615.1"/>
</dbReference>
<dbReference type="GO" id="GO:0004144">
    <property type="term" value="F:diacylglycerol O-acyltransferase activity"/>
    <property type="evidence" value="ECO:0007669"/>
    <property type="project" value="UniProtKB-EC"/>
</dbReference>
<dbReference type="EMBL" id="MVHR01000056">
    <property type="protein sequence ID" value="ORA68128.1"/>
    <property type="molecule type" value="Genomic_DNA"/>
</dbReference>
<dbReference type="Gene3D" id="3.30.559.10">
    <property type="entry name" value="Chloramphenicol acetyltransferase-like domain"/>
    <property type="match status" value="1"/>
</dbReference>
<comment type="similarity">
    <text evidence="3 11">Belongs to the long-chain O-acyltransferase family.</text>
</comment>
<keyword evidence="8 11" id="KW-0443">Lipid metabolism</keyword>
<comment type="pathway">
    <text evidence="2">Lipid metabolism.</text>
</comment>
<keyword evidence="7 11" id="KW-0319">Glycerol metabolism</keyword>
<dbReference type="InterPro" id="IPR009721">
    <property type="entry name" value="O-acyltransferase_WSD1_C"/>
</dbReference>
<dbReference type="Pfam" id="PF06974">
    <property type="entry name" value="WS_DGAT_C"/>
    <property type="match status" value="1"/>
</dbReference>
<evidence type="ECO:0000256" key="11">
    <source>
        <dbReference type="RuleBase" id="RU361241"/>
    </source>
</evidence>
<dbReference type="GO" id="GO:0006071">
    <property type="term" value="P:glycerol metabolic process"/>
    <property type="evidence" value="ECO:0007669"/>
    <property type="project" value="UniProtKB-KW"/>
</dbReference>
<evidence type="ECO:0000259" key="13">
    <source>
        <dbReference type="Pfam" id="PF06974"/>
    </source>
</evidence>
<dbReference type="UniPathway" id="UPA00282"/>
<keyword evidence="15" id="KW-1185">Reference proteome</keyword>
<evidence type="ECO:0000256" key="1">
    <source>
        <dbReference type="ARBA" id="ARBA00004771"/>
    </source>
</evidence>
<feature type="domain" description="O-acyltransferase WSD1 C-terminal" evidence="13">
    <location>
        <begin position="286"/>
        <end position="412"/>
    </location>
</feature>
<dbReference type="GO" id="GO:0071731">
    <property type="term" value="P:response to nitric oxide"/>
    <property type="evidence" value="ECO:0007669"/>
    <property type="project" value="TreeGrafter"/>
</dbReference>
<evidence type="ECO:0000313" key="14">
    <source>
        <dbReference type="EMBL" id="ORA68128.1"/>
    </source>
</evidence>
<dbReference type="InterPro" id="IPR014292">
    <property type="entry name" value="Acyl_transf_WS/DGAT"/>
</dbReference>
<dbReference type="AlphaFoldDB" id="A0A1X0D702"/>
<keyword evidence="5 11" id="KW-0444">Lipid biosynthesis</keyword>
<keyword evidence="6 11" id="KW-0808">Transferase</keyword>
<dbReference type="InterPro" id="IPR004255">
    <property type="entry name" value="O-acyltransferase_WSD1_N"/>
</dbReference>
<evidence type="ECO:0000313" key="15">
    <source>
        <dbReference type="Proteomes" id="UP000192566"/>
    </source>
</evidence>
<comment type="caution">
    <text evidence="14">The sequence shown here is derived from an EMBL/GenBank/DDBJ whole genome shotgun (WGS) entry which is preliminary data.</text>
</comment>
<dbReference type="InterPro" id="IPR045034">
    <property type="entry name" value="O-acyltransferase_WSD1-like"/>
</dbReference>
<evidence type="ECO:0000256" key="6">
    <source>
        <dbReference type="ARBA" id="ARBA00022679"/>
    </source>
</evidence>
<dbReference type="GO" id="GO:0001666">
    <property type="term" value="P:response to hypoxia"/>
    <property type="evidence" value="ECO:0007669"/>
    <property type="project" value="TreeGrafter"/>
</dbReference>
<dbReference type="STRING" id="53376.BST25_22215"/>
<comment type="pathway">
    <text evidence="1 11">Glycerolipid metabolism; triacylglycerol biosynthesis.</text>
</comment>
<evidence type="ECO:0000256" key="4">
    <source>
        <dbReference type="ARBA" id="ARBA00013244"/>
    </source>
</evidence>
<dbReference type="Proteomes" id="UP000192566">
    <property type="component" value="Unassembled WGS sequence"/>
</dbReference>
<dbReference type="EC" id="2.3.1.20" evidence="4 11"/>
<evidence type="ECO:0000259" key="12">
    <source>
        <dbReference type="Pfam" id="PF03007"/>
    </source>
</evidence>
<name>A0A1X0D702_MYCHE</name>
<dbReference type="PANTHER" id="PTHR31650">
    <property type="entry name" value="O-ACYLTRANSFERASE (WSD1-LIKE) FAMILY PROTEIN"/>
    <property type="match status" value="1"/>
</dbReference>
<dbReference type="NCBIfam" id="TIGR02946">
    <property type="entry name" value="acyl_WS_DGAT"/>
    <property type="match status" value="1"/>
</dbReference>
<evidence type="ECO:0000256" key="5">
    <source>
        <dbReference type="ARBA" id="ARBA00022516"/>
    </source>
</evidence>
<evidence type="ECO:0000256" key="10">
    <source>
        <dbReference type="ARBA" id="ARBA00048109"/>
    </source>
</evidence>